<dbReference type="InterPro" id="IPR042075">
    <property type="entry name" value="KorB_DNA-db"/>
</dbReference>
<accession>X0ZW20</accession>
<sequence length="53" mass="6177">MKANQIARVYRNPIYLAKEYKRMIDTGQVKNQSSLARKIGISRVRICQILNLL</sequence>
<gene>
    <name evidence="1" type="ORF">S01H4_00731</name>
</gene>
<dbReference type="AlphaFoldDB" id="X0ZW20"/>
<feature type="non-terminal residue" evidence="1">
    <location>
        <position position="53"/>
    </location>
</feature>
<comment type="caution">
    <text evidence="1">The sequence shown here is derived from an EMBL/GenBank/DDBJ whole genome shotgun (WGS) entry which is preliminary data.</text>
</comment>
<reference evidence="1" key="1">
    <citation type="journal article" date="2014" name="Front. Microbiol.">
        <title>High frequency of phylogenetically diverse reductive dehalogenase-homologous genes in deep subseafloor sedimentary metagenomes.</title>
        <authorList>
            <person name="Kawai M."/>
            <person name="Futagami T."/>
            <person name="Toyoda A."/>
            <person name="Takaki Y."/>
            <person name="Nishi S."/>
            <person name="Hori S."/>
            <person name="Arai W."/>
            <person name="Tsubouchi T."/>
            <person name="Morono Y."/>
            <person name="Uchiyama I."/>
            <person name="Ito T."/>
            <person name="Fujiyama A."/>
            <person name="Inagaki F."/>
            <person name="Takami H."/>
        </authorList>
    </citation>
    <scope>NUCLEOTIDE SEQUENCE</scope>
    <source>
        <strain evidence="1">Expedition CK06-06</strain>
    </source>
</reference>
<evidence type="ECO:0000313" key="1">
    <source>
        <dbReference type="EMBL" id="GAG64688.1"/>
    </source>
</evidence>
<dbReference type="Gene3D" id="1.10.10.730">
    <property type="entry name" value="KorB DNA-binding domain"/>
    <property type="match status" value="1"/>
</dbReference>
<protein>
    <submittedName>
        <fullName evidence="1">Uncharacterized protein</fullName>
    </submittedName>
</protein>
<organism evidence="1">
    <name type="scientific">marine sediment metagenome</name>
    <dbReference type="NCBI Taxonomy" id="412755"/>
    <lineage>
        <taxon>unclassified sequences</taxon>
        <taxon>metagenomes</taxon>
        <taxon>ecological metagenomes</taxon>
    </lineage>
</organism>
<dbReference type="SUPFAM" id="SSF109709">
    <property type="entry name" value="KorB DNA-binding domain-like"/>
    <property type="match status" value="1"/>
</dbReference>
<dbReference type="EMBL" id="BART01000110">
    <property type="protein sequence ID" value="GAG64688.1"/>
    <property type="molecule type" value="Genomic_DNA"/>
</dbReference>
<name>X0ZW20_9ZZZZ</name>
<proteinExistence type="predicted"/>